<sequence length="165" mass="18975">MVEGRFVDNGDGTVTDTHSRLMWMQKDSYLEFKDNITYAKAKKYLKRRNEEAFAGHSDWRLPSKDEAHSLYLREKEASILDRYEMLIYIDPVFTEGCGFNTWTSNTMGSINAYVFSFASGTGGHTDVDDILHTSVRLVRGTMDPEFKKKLGKIPPRKGLYTSEQR</sequence>
<dbReference type="AlphaFoldDB" id="M1YYG7"/>
<keyword evidence="3" id="KW-1185">Reference proteome</keyword>
<reference evidence="2 3" key="1">
    <citation type="journal article" date="2013" name="Front. Microbiol.">
        <title>The genome of Nitrospina gracilis illuminates the metabolism and evolution of the major marine nitrite oxidizer.</title>
        <authorList>
            <person name="Luecker S."/>
            <person name="Nowka B."/>
            <person name="Rattei T."/>
            <person name="Spieck E."/>
            <person name="and Daims H."/>
        </authorList>
    </citation>
    <scope>NUCLEOTIDE SEQUENCE [LARGE SCALE GENOMIC DNA]</scope>
    <source>
        <strain evidence="2 3">3/211</strain>
    </source>
</reference>
<dbReference type="InterPro" id="IPR011460">
    <property type="entry name" value="Lcl_C"/>
</dbReference>
<dbReference type="Proteomes" id="UP000011704">
    <property type="component" value="Unassembled WGS sequence"/>
</dbReference>
<name>M1YYG7_NITG3</name>
<evidence type="ECO:0000313" key="3">
    <source>
        <dbReference type="Proteomes" id="UP000011704"/>
    </source>
</evidence>
<dbReference type="RefSeq" id="WP_005008618.1">
    <property type="nucleotide sequence ID" value="NZ_HG422173.1"/>
</dbReference>
<dbReference type="OrthoDB" id="9793251at2"/>
<proteinExistence type="predicted"/>
<dbReference type="EMBL" id="CAQJ01000040">
    <property type="protein sequence ID" value="CCQ90734.1"/>
    <property type="molecule type" value="Genomic_DNA"/>
</dbReference>
<feature type="domain" description="Lcl C-terminal" evidence="1">
    <location>
        <begin position="12"/>
        <end position="139"/>
    </location>
</feature>
<dbReference type="HOGENOM" id="CLU_101405_2_0_0"/>
<dbReference type="STRING" id="1266370.NITGR_360072"/>
<evidence type="ECO:0000313" key="2">
    <source>
        <dbReference type="EMBL" id="CCQ90734.1"/>
    </source>
</evidence>
<gene>
    <name evidence="2" type="ORF">NITGR_360072</name>
</gene>
<protein>
    <recommendedName>
        <fullName evidence="1">Lcl C-terminal domain-containing protein</fullName>
    </recommendedName>
</protein>
<dbReference type="Pfam" id="PF07603">
    <property type="entry name" value="Lcl_C"/>
    <property type="match status" value="1"/>
</dbReference>
<organism evidence="2 3">
    <name type="scientific">Nitrospina gracilis (strain 3/211)</name>
    <dbReference type="NCBI Taxonomy" id="1266370"/>
    <lineage>
        <taxon>Bacteria</taxon>
        <taxon>Pseudomonadati</taxon>
        <taxon>Nitrospinota/Tectimicrobiota group</taxon>
        <taxon>Nitrospinota</taxon>
        <taxon>Nitrospinia</taxon>
        <taxon>Nitrospinales</taxon>
        <taxon>Nitrospinaceae</taxon>
        <taxon>Nitrospina</taxon>
    </lineage>
</organism>
<dbReference type="InParanoid" id="M1YYG7"/>
<accession>M1YYG7</accession>
<evidence type="ECO:0000259" key="1">
    <source>
        <dbReference type="Pfam" id="PF07603"/>
    </source>
</evidence>
<comment type="caution">
    <text evidence="2">The sequence shown here is derived from an EMBL/GenBank/DDBJ whole genome shotgun (WGS) entry which is preliminary data.</text>
</comment>